<proteinExistence type="predicted"/>
<dbReference type="Pfam" id="PF13274">
    <property type="entry name" value="SocA_Panacea"/>
    <property type="match status" value="1"/>
</dbReference>
<evidence type="ECO:0000259" key="1">
    <source>
        <dbReference type="Pfam" id="PF13274"/>
    </source>
</evidence>
<reference evidence="3" key="1">
    <citation type="submission" date="2017-09" db="EMBL/GenBank/DDBJ databases">
        <title>Depth-based differentiation of microbial function through sediment-hosted aquifers and enrichment of novel symbionts in the deep terrestrial subsurface.</title>
        <authorList>
            <person name="Probst A.J."/>
            <person name="Ladd B."/>
            <person name="Jarett J.K."/>
            <person name="Geller-Mcgrath D.E."/>
            <person name="Sieber C.M.K."/>
            <person name="Emerson J.B."/>
            <person name="Anantharaman K."/>
            <person name="Thomas B.C."/>
            <person name="Malmstrom R."/>
            <person name="Stieglmeier M."/>
            <person name="Klingl A."/>
            <person name="Woyke T."/>
            <person name="Ryan C.M."/>
            <person name="Banfield J.F."/>
        </authorList>
    </citation>
    <scope>NUCLEOTIDE SEQUENCE [LARGE SCALE GENOMIC DNA]</scope>
</reference>
<name>A0A2M6YRI7_9BACT</name>
<sequence length="193" mass="21926">MRKKYLSLLAKQILQTVPGGLSKVRFAKILYFTHKGLVLKRLSFVKDMEFIRMPLGPVPVGFMELSEDKDIVVIQSPSSLVYDKELYTLKGSGSYFVDNVALEIQKIVNGLNNLTTSELVEIAHQEPSWIRHENGDEYFLEDDDLKISLPTRRKTKISPAIDEQHLQAKLIEGMLGEIVDESTSLEYPNSNKN</sequence>
<organism evidence="2 3">
    <name type="scientific">Candidatus Shapirobacteria bacterium CG07_land_8_20_14_0_80_39_18</name>
    <dbReference type="NCBI Taxonomy" id="1974882"/>
    <lineage>
        <taxon>Bacteria</taxon>
        <taxon>Candidatus Shapironibacteriota</taxon>
    </lineage>
</organism>
<dbReference type="EMBL" id="PEWZ01000070">
    <property type="protein sequence ID" value="PIU35401.1"/>
    <property type="molecule type" value="Genomic_DNA"/>
</dbReference>
<feature type="domain" description="Antitoxin SocA-like Panacea" evidence="1">
    <location>
        <begin position="27"/>
        <end position="129"/>
    </location>
</feature>
<dbReference type="Proteomes" id="UP000229502">
    <property type="component" value="Unassembled WGS sequence"/>
</dbReference>
<accession>A0A2M6YRI7</accession>
<gene>
    <name evidence="2" type="ORF">COT03_01355</name>
</gene>
<evidence type="ECO:0000313" key="2">
    <source>
        <dbReference type="EMBL" id="PIU35401.1"/>
    </source>
</evidence>
<protein>
    <recommendedName>
        <fullName evidence="1">Antitoxin SocA-like Panacea domain-containing protein</fullName>
    </recommendedName>
</protein>
<evidence type="ECO:0000313" key="3">
    <source>
        <dbReference type="Proteomes" id="UP000229502"/>
    </source>
</evidence>
<dbReference type="InterPro" id="IPR025272">
    <property type="entry name" value="SocA_Panacea"/>
</dbReference>
<dbReference type="AlphaFoldDB" id="A0A2M6YRI7"/>
<comment type="caution">
    <text evidence="2">The sequence shown here is derived from an EMBL/GenBank/DDBJ whole genome shotgun (WGS) entry which is preliminary data.</text>
</comment>